<name>A0A975TVR7_9RHOB</name>
<organism evidence="2">
    <name type="scientific">Gymnodinialimonas phycosphaerae</name>
    <dbReference type="NCBI Taxonomy" id="2841589"/>
    <lineage>
        <taxon>Bacteria</taxon>
        <taxon>Pseudomonadati</taxon>
        <taxon>Pseudomonadota</taxon>
        <taxon>Alphaproteobacteria</taxon>
        <taxon>Rhodobacterales</taxon>
        <taxon>Paracoccaceae</taxon>
        <taxon>Gymnodinialimonas</taxon>
    </lineage>
</organism>
<dbReference type="EMBL" id="CP078073">
    <property type="protein sequence ID" value="QXL87661.1"/>
    <property type="molecule type" value="Genomic_DNA"/>
</dbReference>
<evidence type="ECO:0000313" key="2">
    <source>
        <dbReference type="EMBL" id="QXL87661.1"/>
    </source>
</evidence>
<reference evidence="2 3" key="1">
    <citation type="submission" date="2021-07" db="EMBL/GenBank/DDBJ databases">
        <title>Karlodiniumbacter phycospheric gen. nov., sp. nov., a phycosphere bacterium isolated from karlodinium veneficum.</title>
        <authorList>
            <person name="Peng Y."/>
            <person name="Jiang L."/>
            <person name="Lee J."/>
        </authorList>
    </citation>
    <scope>NUCLEOTIDE SEQUENCE</scope>
    <source>
        <strain evidence="2 3">N5</strain>
    </source>
</reference>
<keyword evidence="3" id="KW-1185">Reference proteome</keyword>
<evidence type="ECO:0000313" key="3">
    <source>
        <dbReference type="Proteomes" id="UP000693972"/>
    </source>
</evidence>
<protein>
    <submittedName>
        <fullName evidence="2">GSCFA domain-containing protein</fullName>
    </submittedName>
</protein>
<dbReference type="Pfam" id="PF08885">
    <property type="entry name" value="GSCFA"/>
    <property type="match status" value="1"/>
</dbReference>
<gene>
    <name evidence="2" type="ORF">KUL25_20015</name>
</gene>
<sequence>MTRSPYSGLPQRAFWRGGVAGASPFPPDIYRPKFAVTRDTRVFTAGSCFAQHVGAAMKGAGIKVIDAEPARRGLPPETAKRFGYGVYSARFGNIYTVKQFRQLVEEMGGAQPALPVWEKDGRFWDAQRPGVEPDGLATPEIVQEMRAQHLAALARALQEADVIVFTLGLTEAWEHTATGTVYPTAPGTIAGTFDPGLFRFANHGVADIIEDFAALEEALSALNPDLKWLLTVSPVPLAATASGEHVLPATVRSKSVLRVVCDMLADSSDRIDYFPSYELVTSPAHDHSVFADDLRSVRPEIVAQIMQTFLQAHGLADPCEEGAKAPEEGRETAQDEAICEDILLDAFAPESREP</sequence>
<dbReference type="Proteomes" id="UP000693972">
    <property type="component" value="Unassembled WGS sequence"/>
</dbReference>
<dbReference type="RefSeq" id="WP_257894516.1">
    <property type="nucleotide sequence ID" value="NZ_JAIMBW010000001.1"/>
</dbReference>
<accession>A0A975TVR7</accession>
<dbReference type="InterPro" id="IPR014982">
    <property type="entry name" value="GSCFA"/>
</dbReference>
<feature type="domain" description="GSCFA" evidence="1">
    <location>
        <begin position="41"/>
        <end position="309"/>
    </location>
</feature>
<dbReference type="EMBL" id="JAIMBW010000001">
    <property type="protein sequence ID" value="MBY4895052.1"/>
    <property type="molecule type" value="Genomic_DNA"/>
</dbReference>
<evidence type="ECO:0000259" key="1">
    <source>
        <dbReference type="Pfam" id="PF08885"/>
    </source>
</evidence>
<proteinExistence type="predicted"/>
<dbReference type="AlphaFoldDB" id="A0A975TVR7"/>